<dbReference type="AlphaFoldDB" id="A0A5B8NQS9"/>
<evidence type="ECO:0000259" key="3">
    <source>
        <dbReference type="PROSITE" id="PS51737"/>
    </source>
</evidence>
<accession>A0A5B8NQS9</accession>
<feature type="domain" description="Recombinase" evidence="3">
    <location>
        <begin position="131"/>
        <end position="231"/>
    </location>
</feature>
<feature type="coiled-coil region" evidence="2">
    <location>
        <begin position="312"/>
        <end position="342"/>
    </location>
</feature>
<protein>
    <submittedName>
        <fullName evidence="4">Recombinase family protein</fullName>
    </submittedName>
</protein>
<dbReference type="GO" id="GO:0000150">
    <property type="term" value="F:DNA strand exchange activity"/>
    <property type="evidence" value="ECO:0007669"/>
    <property type="project" value="InterPro"/>
</dbReference>
<dbReference type="RefSeq" id="WP_146296297.1">
    <property type="nucleotide sequence ID" value="NZ_CP042326.1"/>
</dbReference>
<gene>
    <name evidence="4" type="ORF">FRE64_11375</name>
</gene>
<comment type="similarity">
    <text evidence="1">Belongs to the site-specific recombinase resolvase family.</text>
</comment>
<dbReference type="EMBL" id="CP042326">
    <property type="protein sequence ID" value="QDZ40500.1"/>
    <property type="molecule type" value="Genomic_DNA"/>
</dbReference>
<evidence type="ECO:0000313" key="5">
    <source>
        <dbReference type="Proteomes" id="UP000318453"/>
    </source>
</evidence>
<keyword evidence="5" id="KW-1185">Reference proteome</keyword>
<dbReference type="PANTHER" id="PTHR30461">
    <property type="entry name" value="DNA-INVERTASE FROM LAMBDOID PROPHAGE"/>
    <property type="match status" value="1"/>
</dbReference>
<dbReference type="Proteomes" id="UP000318453">
    <property type="component" value="Chromosome"/>
</dbReference>
<keyword evidence="2" id="KW-0175">Coiled coil</keyword>
<dbReference type="PROSITE" id="PS51737">
    <property type="entry name" value="RECOMBINASE_DNA_BIND"/>
    <property type="match status" value="1"/>
</dbReference>
<organism evidence="4 5">
    <name type="scientific">Euhalothece natronophila Z-M001</name>
    <dbReference type="NCBI Taxonomy" id="522448"/>
    <lineage>
        <taxon>Bacteria</taxon>
        <taxon>Bacillati</taxon>
        <taxon>Cyanobacteriota</taxon>
        <taxon>Cyanophyceae</taxon>
        <taxon>Oscillatoriophycideae</taxon>
        <taxon>Chroococcales</taxon>
        <taxon>Halothecacae</taxon>
        <taxon>Halothece cluster</taxon>
        <taxon>Euhalothece</taxon>
    </lineage>
</organism>
<evidence type="ECO:0000256" key="1">
    <source>
        <dbReference type="ARBA" id="ARBA00009913"/>
    </source>
</evidence>
<dbReference type="InterPro" id="IPR011109">
    <property type="entry name" value="DNA_bind_recombinase_dom"/>
</dbReference>
<dbReference type="InterPro" id="IPR050639">
    <property type="entry name" value="SSR_resolvase"/>
</dbReference>
<dbReference type="PANTHER" id="PTHR30461:SF26">
    <property type="entry name" value="RESOLVASE HOMOLOG YNEB"/>
    <property type="match status" value="1"/>
</dbReference>
<reference evidence="4" key="1">
    <citation type="submission" date="2019-08" db="EMBL/GenBank/DDBJ databases">
        <title>Carotenoids and Carotenoid Binding Proteins in the Halophilic Cyanobacterium Euhalothece sp. ZM00.</title>
        <authorList>
            <person name="Cho S.M."/>
            <person name="Song J.Y."/>
            <person name="Park Y.-I."/>
        </authorList>
    </citation>
    <scope>NUCLEOTIDE SEQUENCE [LARGE SCALE GENOMIC DNA]</scope>
    <source>
        <strain evidence="4">Z-M001</strain>
    </source>
</reference>
<dbReference type="Pfam" id="PF07508">
    <property type="entry name" value="Recombinase"/>
    <property type="match status" value="1"/>
</dbReference>
<dbReference type="InterPro" id="IPR038109">
    <property type="entry name" value="DNA_bind_recomb_sf"/>
</dbReference>
<dbReference type="GO" id="GO:0003677">
    <property type="term" value="F:DNA binding"/>
    <property type="evidence" value="ECO:0007669"/>
    <property type="project" value="InterPro"/>
</dbReference>
<dbReference type="Gene3D" id="3.90.1750.20">
    <property type="entry name" value="Putative Large Serine Recombinase, Chain B, Domain 2"/>
    <property type="match status" value="1"/>
</dbReference>
<dbReference type="OrthoDB" id="445127at2"/>
<evidence type="ECO:0000256" key="2">
    <source>
        <dbReference type="SAM" id="Coils"/>
    </source>
</evidence>
<name>A0A5B8NQS9_9CHRO</name>
<proteinExistence type="inferred from homology"/>
<dbReference type="KEGG" id="enn:FRE64_11375"/>
<sequence>MTVIAYCYYDPLLDLPPQQLDWGREVDQVYCDFGGRQEWERLLAEAKSTPPETILVRSWGDLGETLKAIESAIAQLEILTPNVVILEGEGTNQKELLQLVASLHQEKRSQQLKRGHAKNRLKAHPPPGKAPYGYRRGKDRYIIDRSTAPVVKDFFEYFQLYASLRGAVRYLERRYGKKISVATGRRWLTSPVYRGDMGYKNGEVIPNTHLPILSRDEAAQIDRLLRRNRQLPTRSASAPRSLAGLVVCQNCQCPLNITQVTSRGKKREYLYLRPQKCPHSPRCKAIPYHDVFNCTLDRICEDLPQAVAKMESDGVAEEKANLEAKIQQLQDVLNQVSQLETHGILDAETAQLRRYKLRTEIAEYQGKIAQCPPENLSAIAQTVSLRQFWLDLSESERRFYFREFIQQIEISYITRSQWTLNLRFFI</sequence>
<evidence type="ECO:0000313" key="4">
    <source>
        <dbReference type="EMBL" id="QDZ40500.1"/>
    </source>
</evidence>